<feature type="domain" description="Glycosyl transferase family 1" evidence="2">
    <location>
        <begin position="79"/>
        <end position="209"/>
    </location>
</feature>
<accession>A0ABQ2NDM8</accession>
<dbReference type="PANTHER" id="PTHR12526">
    <property type="entry name" value="GLYCOSYLTRANSFERASE"/>
    <property type="match status" value="1"/>
</dbReference>
<comment type="caution">
    <text evidence="3">The sequence shown here is derived from an EMBL/GenBank/DDBJ whole genome shotgun (WGS) entry which is preliminary data.</text>
</comment>
<dbReference type="SUPFAM" id="SSF53756">
    <property type="entry name" value="UDP-Glycosyltransferase/glycogen phosphorylase"/>
    <property type="match status" value="1"/>
</dbReference>
<proteinExistence type="predicted"/>
<dbReference type="Proteomes" id="UP000655410">
    <property type="component" value="Unassembled WGS sequence"/>
</dbReference>
<dbReference type="Pfam" id="PF00534">
    <property type="entry name" value="Glycos_transf_1"/>
    <property type="match status" value="1"/>
</dbReference>
<sequence length="234" mass="25274">MRQTYPRYGRVIAISSFLARYYASRGCDVIRVPPTLDVAATQFVERPGDGRLKLAYAGMPGKKDLLAEIVAGLRLVDPHHELIRLQIIGPDERTLASAGISTQGTGIQVLGHVSRQDAIDCVANADFVPLLRSDQRYAHAGFPTKVAEAMAVGTPVICNLTSDLGEVVADGRTGFVCGQPTAQAFADALAEALALSQECRAGMRAAARHRAEEYFDFRTYADALNGLVRRAVEE</sequence>
<evidence type="ECO:0000256" key="1">
    <source>
        <dbReference type="ARBA" id="ARBA00022679"/>
    </source>
</evidence>
<evidence type="ECO:0000313" key="4">
    <source>
        <dbReference type="Proteomes" id="UP000655410"/>
    </source>
</evidence>
<keyword evidence="1" id="KW-0808">Transferase</keyword>
<reference evidence="4" key="1">
    <citation type="journal article" date="2019" name="Int. J. Syst. Evol. Microbiol.">
        <title>The Global Catalogue of Microorganisms (GCM) 10K type strain sequencing project: providing services to taxonomists for standard genome sequencing and annotation.</title>
        <authorList>
            <consortium name="The Broad Institute Genomics Platform"/>
            <consortium name="The Broad Institute Genome Sequencing Center for Infectious Disease"/>
            <person name="Wu L."/>
            <person name="Ma J."/>
        </authorList>
    </citation>
    <scope>NUCLEOTIDE SEQUENCE [LARGE SCALE GENOMIC DNA]</scope>
    <source>
        <strain evidence="4">CGMCC 4.7371</strain>
    </source>
</reference>
<evidence type="ECO:0000313" key="3">
    <source>
        <dbReference type="EMBL" id="GGO92503.1"/>
    </source>
</evidence>
<dbReference type="Gene3D" id="3.40.50.2000">
    <property type="entry name" value="Glycogen Phosphorylase B"/>
    <property type="match status" value="2"/>
</dbReference>
<organism evidence="3 4">
    <name type="scientific">Nocardioides phosphati</name>
    <dbReference type="NCBI Taxonomy" id="1867775"/>
    <lineage>
        <taxon>Bacteria</taxon>
        <taxon>Bacillati</taxon>
        <taxon>Actinomycetota</taxon>
        <taxon>Actinomycetes</taxon>
        <taxon>Propionibacteriales</taxon>
        <taxon>Nocardioidaceae</taxon>
        <taxon>Nocardioides</taxon>
    </lineage>
</organism>
<dbReference type="InterPro" id="IPR001296">
    <property type="entry name" value="Glyco_trans_1"/>
</dbReference>
<gene>
    <name evidence="3" type="ORF">GCM10011584_29060</name>
</gene>
<name>A0ABQ2NDM8_9ACTN</name>
<evidence type="ECO:0000259" key="2">
    <source>
        <dbReference type="Pfam" id="PF00534"/>
    </source>
</evidence>
<protein>
    <recommendedName>
        <fullName evidence="2">Glycosyl transferase family 1 domain-containing protein</fullName>
    </recommendedName>
</protein>
<dbReference type="PANTHER" id="PTHR12526:SF630">
    <property type="entry name" value="GLYCOSYLTRANSFERASE"/>
    <property type="match status" value="1"/>
</dbReference>
<keyword evidence="4" id="KW-1185">Reference proteome</keyword>
<dbReference type="EMBL" id="BMNI01000008">
    <property type="protein sequence ID" value="GGO92503.1"/>
    <property type="molecule type" value="Genomic_DNA"/>
</dbReference>